<dbReference type="KEGG" id="fmr:Fuma_03501"/>
<dbReference type="STRING" id="1891926.Fuma_03501"/>
<proteinExistence type="predicted"/>
<dbReference type="AlphaFoldDB" id="A0A1P8WIK5"/>
<reference evidence="1 2" key="1">
    <citation type="journal article" date="2016" name="Front. Microbiol.">
        <title>Fuerstia marisgermanicae gen. nov., sp. nov., an Unusual Member of the Phylum Planctomycetes from the German Wadden Sea.</title>
        <authorList>
            <person name="Kohn T."/>
            <person name="Heuer A."/>
            <person name="Jogler M."/>
            <person name="Vollmers J."/>
            <person name="Boedeker C."/>
            <person name="Bunk B."/>
            <person name="Rast P."/>
            <person name="Borchert D."/>
            <person name="Glockner I."/>
            <person name="Freese H.M."/>
            <person name="Klenk H.P."/>
            <person name="Overmann J."/>
            <person name="Kaster A.K."/>
            <person name="Rohde M."/>
            <person name="Wiegand S."/>
            <person name="Jogler C."/>
        </authorList>
    </citation>
    <scope>NUCLEOTIDE SEQUENCE [LARGE SCALE GENOMIC DNA]</scope>
    <source>
        <strain evidence="1 2">NH11</strain>
    </source>
</reference>
<keyword evidence="2" id="KW-1185">Reference proteome</keyword>
<dbReference type="OrthoDB" id="288852at2"/>
<evidence type="ECO:0000313" key="2">
    <source>
        <dbReference type="Proteomes" id="UP000187735"/>
    </source>
</evidence>
<dbReference type="RefSeq" id="WP_077025276.1">
    <property type="nucleotide sequence ID" value="NZ_CP017641.1"/>
</dbReference>
<dbReference type="EMBL" id="CP017641">
    <property type="protein sequence ID" value="APZ93883.1"/>
    <property type="molecule type" value="Genomic_DNA"/>
</dbReference>
<gene>
    <name evidence="1" type="ORF">Fuma_03501</name>
</gene>
<sequence>MIASVVATLDQDPAQRTQFLANVTNRAELEVGETNSDSSRIPMTIDVKNRHQMEDSTEWLRTQPGVLMVDVVFVHFEEETR</sequence>
<organism evidence="1 2">
    <name type="scientific">Fuerstiella marisgermanici</name>
    <dbReference type="NCBI Taxonomy" id="1891926"/>
    <lineage>
        <taxon>Bacteria</taxon>
        <taxon>Pseudomonadati</taxon>
        <taxon>Planctomycetota</taxon>
        <taxon>Planctomycetia</taxon>
        <taxon>Planctomycetales</taxon>
        <taxon>Planctomycetaceae</taxon>
        <taxon>Fuerstiella</taxon>
    </lineage>
</organism>
<name>A0A1P8WIK5_9PLAN</name>
<accession>A0A1P8WIK5</accession>
<protein>
    <submittedName>
        <fullName evidence="1">Uncharacterized protein</fullName>
    </submittedName>
</protein>
<evidence type="ECO:0000313" key="1">
    <source>
        <dbReference type="EMBL" id="APZ93883.1"/>
    </source>
</evidence>
<dbReference type="Proteomes" id="UP000187735">
    <property type="component" value="Chromosome"/>
</dbReference>